<reference evidence="2" key="1">
    <citation type="submission" date="2019-08" db="EMBL/GenBank/DDBJ databases">
        <authorList>
            <person name="Kucharzyk K."/>
            <person name="Murdoch R.W."/>
            <person name="Higgins S."/>
            <person name="Loffler F."/>
        </authorList>
    </citation>
    <scope>NUCLEOTIDE SEQUENCE</scope>
</reference>
<feature type="region of interest" description="Disordered" evidence="1">
    <location>
        <begin position="1"/>
        <end position="47"/>
    </location>
</feature>
<proteinExistence type="predicted"/>
<gene>
    <name evidence="2" type="ORF">SDC9_69354</name>
</gene>
<dbReference type="EMBL" id="VSSQ01003910">
    <property type="protein sequence ID" value="MPM22894.1"/>
    <property type="molecule type" value="Genomic_DNA"/>
</dbReference>
<evidence type="ECO:0000313" key="2">
    <source>
        <dbReference type="EMBL" id="MPM22894.1"/>
    </source>
</evidence>
<name>A0A644Y9V1_9ZZZZ</name>
<sequence>MDKKKRNPKDAQNPIGPMGGQRNSDIAGLNDDTRVVYSEENDRSDGD</sequence>
<accession>A0A644Y9V1</accession>
<dbReference type="AlphaFoldDB" id="A0A644Y9V1"/>
<evidence type="ECO:0000256" key="1">
    <source>
        <dbReference type="SAM" id="MobiDB-lite"/>
    </source>
</evidence>
<organism evidence="2">
    <name type="scientific">bioreactor metagenome</name>
    <dbReference type="NCBI Taxonomy" id="1076179"/>
    <lineage>
        <taxon>unclassified sequences</taxon>
        <taxon>metagenomes</taxon>
        <taxon>ecological metagenomes</taxon>
    </lineage>
</organism>
<comment type="caution">
    <text evidence="2">The sequence shown here is derived from an EMBL/GenBank/DDBJ whole genome shotgun (WGS) entry which is preliminary data.</text>
</comment>
<protein>
    <submittedName>
        <fullName evidence="2">Uncharacterized protein</fullName>
    </submittedName>
</protein>